<accession>A0A7Y9ZHC5</accession>
<comment type="caution">
    <text evidence="7">The sequence shown here is derived from an EMBL/GenBank/DDBJ whole genome shotgun (WGS) entry which is preliminary data.</text>
</comment>
<dbReference type="InterPro" id="IPR051633">
    <property type="entry name" value="AceTr"/>
</dbReference>
<evidence type="ECO:0000256" key="6">
    <source>
        <dbReference type="SAM" id="Phobius"/>
    </source>
</evidence>
<dbReference type="PANTHER" id="PTHR31123:SF1">
    <property type="entry name" value="ACCUMULATION OF DYADS PROTEIN 2-RELATED"/>
    <property type="match status" value="1"/>
</dbReference>
<proteinExistence type="inferred from homology"/>
<dbReference type="PANTHER" id="PTHR31123">
    <property type="entry name" value="ACCUMULATION OF DYADS PROTEIN 2-RELATED"/>
    <property type="match status" value="1"/>
</dbReference>
<feature type="transmembrane region" description="Helical" evidence="6">
    <location>
        <begin position="55"/>
        <end position="74"/>
    </location>
</feature>
<evidence type="ECO:0000313" key="8">
    <source>
        <dbReference type="Proteomes" id="UP000562045"/>
    </source>
</evidence>
<comment type="subcellular location">
    <subcellularLocation>
        <location evidence="1">Membrane</location>
        <topology evidence="1">Multi-pass membrane protein</topology>
    </subcellularLocation>
</comment>
<comment type="similarity">
    <text evidence="2">Belongs to the acetate uptake transporter (AceTr) (TC 2.A.96) family.</text>
</comment>
<feature type="transmembrane region" description="Helical" evidence="6">
    <location>
        <begin position="143"/>
        <end position="162"/>
    </location>
</feature>
<gene>
    <name evidence="7" type="ORF">BJ993_002086</name>
</gene>
<feature type="transmembrane region" description="Helical" evidence="6">
    <location>
        <begin position="26"/>
        <end position="48"/>
    </location>
</feature>
<evidence type="ECO:0008006" key="9">
    <source>
        <dbReference type="Google" id="ProtNLM"/>
    </source>
</evidence>
<evidence type="ECO:0000256" key="4">
    <source>
        <dbReference type="ARBA" id="ARBA00022989"/>
    </source>
</evidence>
<sequence>MSADTAPATTEAGSTAMAPTGDPLSVGLPGFVVGSVALGLQLTGFVSAAAAAAPLAIILAASAVCTLIATVWAARLGQNAVAAVFGVFAGFWASYAGLVLGLTHGWLPVPLEDIQHTQALFLISWLVVVGVLTLGSLRLPLSFTAVLALVDLTLVLQIVGVLGNNTGAAKASGFTALSFAAIGAYLFLGTVRQATGGQPLPLGRPVVTA</sequence>
<feature type="transmembrane region" description="Helical" evidence="6">
    <location>
        <begin position="174"/>
        <end position="191"/>
    </location>
</feature>
<dbReference type="EMBL" id="JACBZM010000001">
    <property type="protein sequence ID" value="NYI45006.1"/>
    <property type="molecule type" value="Genomic_DNA"/>
</dbReference>
<keyword evidence="3 6" id="KW-0812">Transmembrane</keyword>
<dbReference type="GO" id="GO:0015123">
    <property type="term" value="F:acetate transmembrane transporter activity"/>
    <property type="evidence" value="ECO:0007669"/>
    <property type="project" value="TreeGrafter"/>
</dbReference>
<organism evidence="7 8">
    <name type="scientific">Nocardioides aromaticivorans</name>
    <dbReference type="NCBI Taxonomy" id="200618"/>
    <lineage>
        <taxon>Bacteria</taxon>
        <taxon>Bacillati</taxon>
        <taxon>Actinomycetota</taxon>
        <taxon>Actinomycetes</taxon>
        <taxon>Propionibacteriales</taxon>
        <taxon>Nocardioidaceae</taxon>
        <taxon>Nocardioides</taxon>
    </lineage>
</organism>
<keyword evidence="5 6" id="KW-0472">Membrane</keyword>
<dbReference type="AlphaFoldDB" id="A0A7Y9ZHC5"/>
<feature type="transmembrane region" description="Helical" evidence="6">
    <location>
        <begin position="80"/>
        <end position="107"/>
    </location>
</feature>
<dbReference type="GO" id="GO:0005886">
    <property type="term" value="C:plasma membrane"/>
    <property type="evidence" value="ECO:0007669"/>
    <property type="project" value="TreeGrafter"/>
</dbReference>
<keyword evidence="4 6" id="KW-1133">Transmembrane helix</keyword>
<dbReference type="Proteomes" id="UP000562045">
    <property type="component" value="Unassembled WGS sequence"/>
</dbReference>
<evidence type="ECO:0000313" key="7">
    <source>
        <dbReference type="EMBL" id="NYI45006.1"/>
    </source>
</evidence>
<dbReference type="RefSeq" id="WP_179648722.1">
    <property type="nucleotide sequence ID" value="NZ_JACBZM010000001.1"/>
</dbReference>
<evidence type="ECO:0000256" key="3">
    <source>
        <dbReference type="ARBA" id="ARBA00022692"/>
    </source>
</evidence>
<evidence type="ECO:0000256" key="5">
    <source>
        <dbReference type="ARBA" id="ARBA00023136"/>
    </source>
</evidence>
<protein>
    <recommendedName>
        <fullName evidence="9">GPR1/FUN34/yaaH family protein</fullName>
    </recommendedName>
</protein>
<evidence type="ECO:0000256" key="2">
    <source>
        <dbReference type="ARBA" id="ARBA00005587"/>
    </source>
</evidence>
<dbReference type="InterPro" id="IPR000791">
    <property type="entry name" value="Gpr1/Fun34/SatP-like"/>
</dbReference>
<dbReference type="Pfam" id="PF01184">
    <property type="entry name" value="Gpr1_Fun34_YaaH"/>
    <property type="match status" value="1"/>
</dbReference>
<name>A0A7Y9ZHC5_9ACTN</name>
<reference evidence="7 8" key="1">
    <citation type="submission" date="2020-07" db="EMBL/GenBank/DDBJ databases">
        <title>Sequencing the genomes of 1000 actinobacteria strains.</title>
        <authorList>
            <person name="Klenk H.-P."/>
        </authorList>
    </citation>
    <scope>NUCLEOTIDE SEQUENCE [LARGE SCALE GENOMIC DNA]</scope>
    <source>
        <strain evidence="7 8">DSM 15131</strain>
    </source>
</reference>
<evidence type="ECO:0000256" key="1">
    <source>
        <dbReference type="ARBA" id="ARBA00004141"/>
    </source>
</evidence>
<feature type="transmembrane region" description="Helical" evidence="6">
    <location>
        <begin position="119"/>
        <end position="137"/>
    </location>
</feature>